<dbReference type="InterPro" id="IPR052371">
    <property type="entry name" value="BFD-associated_ferredoxin"/>
</dbReference>
<keyword evidence="5" id="KW-0408">Iron</keyword>
<evidence type="ECO:0000256" key="7">
    <source>
        <dbReference type="ARBA" id="ARBA00039386"/>
    </source>
</evidence>
<keyword evidence="2" id="KW-0001">2Fe-2S</keyword>
<proteinExistence type="inferred from homology"/>
<dbReference type="Gene3D" id="1.10.10.1100">
    <property type="entry name" value="BFD-like [2Fe-2S]-binding domain"/>
    <property type="match status" value="1"/>
</dbReference>
<evidence type="ECO:0000256" key="3">
    <source>
        <dbReference type="ARBA" id="ARBA00022723"/>
    </source>
</evidence>
<dbReference type="PANTHER" id="PTHR37424">
    <property type="entry name" value="BACTERIOFERRITIN-ASSOCIATED FERREDOXIN"/>
    <property type="match status" value="1"/>
</dbReference>
<keyword evidence="11" id="KW-1185">Reference proteome</keyword>
<name>A0ABU9BJT9_9BURK</name>
<evidence type="ECO:0000256" key="2">
    <source>
        <dbReference type="ARBA" id="ARBA00022714"/>
    </source>
</evidence>
<gene>
    <name evidence="10" type="ORF">AACH06_04200</name>
</gene>
<comment type="caution">
    <text evidence="10">The sequence shown here is derived from an EMBL/GenBank/DDBJ whole genome shotgun (WGS) entry which is preliminary data.</text>
</comment>
<dbReference type="InterPro" id="IPR041854">
    <property type="entry name" value="BFD-like_2Fe2S-bd_dom_sf"/>
</dbReference>
<evidence type="ECO:0000256" key="5">
    <source>
        <dbReference type="ARBA" id="ARBA00023004"/>
    </source>
</evidence>
<dbReference type="EMBL" id="JBBUTG010000002">
    <property type="protein sequence ID" value="MEK8030016.1"/>
    <property type="molecule type" value="Genomic_DNA"/>
</dbReference>
<evidence type="ECO:0000313" key="10">
    <source>
        <dbReference type="EMBL" id="MEK8030016.1"/>
    </source>
</evidence>
<reference evidence="10 11" key="1">
    <citation type="submission" date="2024-04" db="EMBL/GenBank/DDBJ databases">
        <title>Novel species of the genus Ideonella isolated from streams.</title>
        <authorList>
            <person name="Lu H."/>
        </authorList>
    </citation>
    <scope>NUCLEOTIDE SEQUENCE [LARGE SCALE GENOMIC DNA]</scope>
    <source>
        <strain evidence="10 11">DXS29W</strain>
    </source>
</reference>
<protein>
    <recommendedName>
        <fullName evidence="7">Bacterioferritin-associated ferredoxin</fullName>
    </recommendedName>
</protein>
<evidence type="ECO:0000259" key="9">
    <source>
        <dbReference type="Pfam" id="PF04324"/>
    </source>
</evidence>
<dbReference type="InterPro" id="IPR007419">
    <property type="entry name" value="BFD-like_2Fe2S-bd_dom"/>
</dbReference>
<keyword evidence="4" id="KW-0249">Electron transport</keyword>
<keyword evidence="1" id="KW-0813">Transport</keyword>
<dbReference type="PANTHER" id="PTHR37424:SF1">
    <property type="entry name" value="BACTERIOFERRITIN-ASSOCIATED FERREDOXIN"/>
    <property type="match status" value="1"/>
</dbReference>
<keyword evidence="6" id="KW-0411">Iron-sulfur</keyword>
<evidence type="ECO:0000256" key="4">
    <source>
        <dbReference type="ARBA" id="ARBA00022982"/>
    </source>
</evidence>
<evidence type="ECO:0000256" key="8">
    <source>
        <dbReference type="ARBA" id="ARBA00046332"/>
    </source>
</evidence>
<keyword evidence="3" id="KW-0479">Metal-binding</keyword>
<feature type="domain" description="BFD-like [2Fe-2S]-binding" evidence="9">
    <location>
        <begin position="2"/>
        <end position="51"/>
    </location>
</feature>
<sequence>MIVCLCHRVSDRDIHRVVGEGVTNFELLQDLTRVASNCGNCLDCAQMIFDEACAARGCGGQHVHAGGAGQATTGPAHTA</sequence>
<evidence type="ECO:0000256" key="1">
    <source>
        <dbReference type="ARBA" id="ARBA00022448"/>
    </source>
</evidence>
<evidence type="ECO:0000313" key="11">
    <source>
        <dbReference type="Proteomes" id="UP001371218"/>
    </source>
</evidence>
<dbReference type="Proteomes" id="UP001371218">
    <property type="component" value="Unassembled WGS sequence"/>
</dbReference>
<dbReference type="Pfam" id="PF04324">
    <property type="entry name" value="Fer2_BFD"/>
    <property type="match status" value="1"/>
</dbReference>
<evidence type="ECO:0000256" key="6">
    <source>
        <dbReference type="ARBA" id="ARBA00023014"/>
    </source>
</evidence>
<organism evidence="10 11">
    <name type="scientific">Ideonella lacteola</name>
    <dbReference type="NCBI Taxonomy" id="2984193"/>
    <lineage>
        <taxon>Bacteria</taxon>
        <taxon>Pseudomonadati</taxon>
        <taxon>Pseudomonadota</taxon>
        <taxon>Betaproteobacteria</taxon>
        <taxon>Burkholderiales</taxon>
        <taxon>Sphaerotilaceae</taxon>
        <taxon>Ideonella</taxon>
    </lineage>
</organism>
<dbReference type="RefSeq" id="WP_341424376.1">
    <property type="nucleotide sequence ID" value="NZ_JBBUTG010000002.1"/>
</dbReference>
<comment type="similarity">
    <text evidence="8">Belongs to the Bfd family.</text>
</comment>
<accession>A0ABU9BJT9</accession>